<dbReference type="PROSITE" id="PS50235">
    <property type="entry name" value="USP_3"/>
    <property type="match status" value="1"/>
</dbReference>
<dbReference type="FunFam" id="6.10.140.2220:FF:000006">
    <property type="entry name" value="Ubiquitin carboxyl-terminal hydrolase 15"/>
    <property type="match status" value="1"/>
</dbReference>
<dbReference type="InterPro" id="IPR028889">
    <property type="entry name" value="USP"/>
</dbReference>
<keyword evidence="6 11" id="KW-0863">Zinc-finger</keyword>
<organism evidence="15 16">
    <name type="scientific">Musa balbisiana</name>
    <name type="common">Banana</name>
    <dbReference type="NCBI Taxonomy" id="52838"/>
    <lineage>
        <taxon>Eukaryota</taxon>
        <taxon>Viridiplantae</taxon>
        <taxon>Streptophyta</taxon>
        <taxon>Embryophyta</taxon>
        <taxon>Tracheophyta</taxon>
        <taxon>Spermatophyta</taxon>
        <taxon>Magnoliopsida</taxon>
        <taxon>Liliopsida</taxon>
        <taxon>Zingiberales</taxon>
        <taxon>Musaceae</taxon>
        <taxon>Musa</taxon>
    </lineage>
</organism>
<dbReference type="InterPro" id="IPR038765">
    <property type="entry name" value="Papain-like_cys_pep_sf"/>
</dbReference>
<dbReference type="GO" id="GO:0016579">
    <property type="term" value="P:protein deubiquitination"/>
    <property type="evidence" value="ECO:0007669"/>
    <property type="project" value="InterPro"/>
</dbReference>
<dbReference type="STRING" id="52838.A0A4S8JYN9"/>
<feature type="compositionally biased region" description="Polar residues" evidence="12">
    <location>
        <begin position="901"/>
        <end position="913"/>
    </location>
</feature>
<dbReference type="PROSITE" id="PS50865">
    <property type="entry name" value="ZF_MYND_2"/>
    <property type="match status" value="1"/>
</dbReference>
<feature type="region of interest" description="Disordered" evidence="12">
    <location>
        <begin position="800"/>
        <end position="887"/>
    </location>
</feature>
<keyword evidence="4" id="KW-0645">Protease</keyword>
<evidence type="ECO:0000256" key="9">
    <source>
        <dbReference type="ARBA" id="ARBA00022807"/>
    </source>
</evidence>
<dbReference type="GO" id="GO:0008270">
    <property type="term" value="F:zinc ion binding"/>
    <property type="evidence" value="ECO:0007669"/>
    <property type="project" value="UniProtKB-KW"/>
</dbReference>
<protein>
    <recommendedName>
        <fullName evidence="3">ubiquitinyl hydrolase 1</fullName>
        <ecNumber evidence="3">3.4.19.12</ecNumber>
    </recommendedName>
</protein>
<evidence type="ECO:0000256" key="8">
    <source>
        <dbReference type="ARBA" id="ARBA00022801"/>
    </source>
</evidence>
<dbReference type="Pfam" id="PF01753">
    <property type="entry name" value="zf-MYND"/>
    <property type="match status" value="1"/>
</dbReference>
<dbReference type="GO" id="GO:0004843">
    <property type="term" value="F:cysteine-type deubiquitinase activity"/>
    <property type="evidence" value="ECO:0007669"/>
    <property type="project" value="UniProtKB-EC"/>
</dbReference>
<feature type="region of interest" description="Disordered" evidence="12">
    <location>
        <begin position="901"/>
        <end position="942"/>
    </location>
</feature>
<keyword evidence="10" id="KW-0862">Zinc</keyword>
<evidence type="ECO:0000313" key="16">
    <source>
        <dbReference type="Proteomes" id="UP000317650"/>
    </source>
</evidence>
<dbReference type="FunFam" id="3.90.70.10:FF:000026">
    <property type="entry name" value="Ubiquitin carboxyl-terminal hydrolase 15"/>
    <property type="match status" value="1"/>
</dbReference>
<evidence type="ECO:0000256" key="11">
    <source>
        <dbReference type="PROSITE-ProRule" id="PRU00134"/>
    </source>
</evidence>
<keyword evidence="16" id="KW-1185">Reference proteome</keyword>
<dbReference type="Proteomes" id="UP000317650">
    <property type="component" value="Chromosome 5"/>
</dbReference>
<evidence type="ECO:0000256" key="4">
    <source>
        <dbReference type="ARBA" id="ARBA00022670"/>
    </source>
</evidence>
<dbReference type="AlphaFoldDB" id="A0A4S8JYN9"/>
<evidence type="ECO:0000313" key="15">
    <source>
        <dbReference type="EMBL" id="THU67467.1"/>
    </source>
</evidence>
<dbReference type="EMBL" id="PYDT01000003">
    <property type="protein sequence ID" value="THU67467.1"/>
    <property type="molecule type" value="Genomic_DNA"/>
</dbReference>
<evidence type="ECO:0000256" key="5">
    <source>
        <dbReference type="ARBA" id="ARBA00022723"/>
    </source>
</evidence>
<evidence type="ECO:0000256" key="1">
    <source>
        <dbReference type="ARBA" id="ARBA00000707"/>
    </source>
</evidence>
<dbReference type="PANTHER" id="PTHR24006">
    <property type="entry name" value="UBIQUITIN CARBOXYL-TERMINAL HYDROLASE"/>
    <property type="match status" value="1"/>
</dbReference>
<dbReference type="GO" id="GO:0006508">
    <property type="term" value="P:proteolysis"/>
    <property type="evidence" value="ECO:0007669"/>
    <property type="project" value="UniProtKB-KW"/>
</dbReference>
<dbReference type="Gene3D" id="3.90.70.10">
    <property type="entry name" value="Cysteine proteinases"/>
    <property type="match status" value="1"/>
</dbReference>
<sequence length="1018" mass="111697">MPLRGDLGPSAAALLVLLFAPVLAFVVRRRWRLAVARREEVRRLALLAAQEASRAEVEAMEAYAAAWTAAAAAVAAKGVTKDPSARPECPVCFCPAIARCARCKAVRYCSGKCQIVHWRQGHKDECHPPPVNDNYNGATNVSCSKVVQAEQPGLEHKEDLNMKLVEMSFERAAASESRFSPDDRNEDDMYVPGKENTSDSFALPSIPSYSTVSYGIGTPDDVLASGKPHLLHNARLEKSSSSEIPTTSVRKAVNNNDANLTSFSTPKLSTSSPLVNGTFSSNIKEMAFTSKTDVDESVLSGPSGLKTTASLDHTSNKHSEITGEDQIASPWTVHDETYIGVGSTSEISSHVSASSKTKSQSENKKMQASNKEAAGSVANGMKTEVQSLKSKACRPLASASDQLSSNGGAHPVAIHKTSKIGNASREPIRSSDTSGAIANGLSKYAKRLVKQSTSPKVSRHYPSEPMLFPYDLFIKLYNSDNIELRPCGLINCGNSCYANAVLQCLAFTRPLTAYLLEGLHSKRCPKKDWCFTCEFESLVMNTKQGKSPLSPIGIISRLHNIGSNFGHGKEEDAHEFLRYAIDIMQSVCLKEAGVKPDDVLAEETTLIQQTFGGYLQSKIRCYRCKSNSERCERMMDLTVEIHGDIATLDEALSCFTSPEILDGKNKYECDRCKSRERARKRLSILEAPNVLTIVLKRFQSGKYGKLNKAVRFPEYLNLAHYMSGDDASPMYQLYAVIVHKDVMNASFSGHYVCYVKDTQGKWYKIDDSEVKPVELKKVLSKSAYMLLYARCSPHAPSLARKAISHDPVQARKTRSKEANGKSGGSSITEQRSHFYPQQMMGDSANFPSSDLFRPPLNDSSSDNSSLFDEGSSCSTESTRDSASTEENWECMSGESDCINSNSLRGSKESNGLTHSPLFSRHPSKKVLHDDSGRNASSSGREIDHVEVGRLAPMKHQGCRTTCSEGSKSSSFLYHDKSQTCRVTEHCSTVETDWINPSEVKSGVVLRRPSREITAQTFY</sequence>
<evidence type="ECO:0000259" key="13">
    <source>
        <dbReference type="PROSITE" id="PS50235"/>
    </source>
</evidence>
<feature type="domain" description="USP" evidence="13">
    <location>
        <begin position="487"/>
        <end position="791"/>
    </location>
</feature>
<evidence type="ECO:0000259" key="14">
    <source>
        <dbReference type="PROSITE" id="PS50865"/>
    </source>
</evidence>
<keyword evidence="8" id="KW-0378">Hydrolase</keyword>
<dbReference type="GO" id="GO:0005829">
    <property type="term" value="C:cytosol"/>
    <property type="evidence" value="ECO:0007669"/>
    <property type="project" value="TreeGrafter"/>
</dbReference>
<evidence type="ECO:0000256" key="7">
    <source>
        <dbReference type="ARBA" id="ARBA00022786"/>
    </source>
</evidence>
<gene>
    <name evidence="15" type="ORF">C4D60_Mb05t24930</name>
</gene>
<proteinExistence type="inferred from homology"/>
<evidence type="ECO:0000256" key="6">
    <source>
        <dbReference type="ARBA" id="ARBA00022771"/>
    </source>
</evidence>
<dbReference type="EC" id="3.4.19.12" evidence="3"/>
<keyword evidence="7" id="KW-0833">Ubl conjugation pathway</keyword>
<evidence type="ECO:0000256" key="3">
    <source>
        <dbReference type="ARBA" id="ARBA00012759"/>
    </source>
</evidence>
<dbReference type="CDD" id="cd02661">
    <property type="entry name" value="Peptidase_C19E"/>
    <property type="match status" value="1"/>
</dbReference>
<keyword evidence="5" id="KW-0479">Metal-binding</keyword>
<feature type="compositionally biased region" description="Low complexity" evidence="12">
    <location>
        <begin position="854"/>
        <end position="866"/>
    </location>
</feature>
<dbReference type="InterPro" id="IPR018200">
    <property type="entry name" value="USP_CS"/>
</dbReference>
<dbReference type="SUPFAM" id="SSF54001">
    <property type="entry name" value="Cysteine proteinases"/>
    <property type="match status" value="1"/>
</dbReference>
<feature type="compositionally biased region" description="Low complexity" evidence="12">
    <location>
        <begin position="348"/>
        <end position="358"/>
    </location>
</feature>
<dbReference type="Pfam" id="PF00443">
    <property type="entry name" value="UCH"/>
    <property type="match status" value="1"/>
</dbReference>
<comment type="caution">
    <text evidence="15">The sequence shown here is derived from an EMBL/GenBank/DDBJ whole genome shotgun (WGS) entry which is preliminary data.</text>
</comment>
<evidence type="ECO:0000256" key="12">
    <source>
        <dbReference type="SAM" id="MobiDB-lite"/>
    </source>
</evidence>
<feature type="region of interest" description="Disordered" evidence="12">
    <location>
        <begin position="416"/>
        <end position="435"/>
    </location>
</feature>
<dbReference type="InterPro" id="IPR001394">
    <property type="entry name" value="Peptidase_C19_UCH"/>
</dbReference>
<comment type="similarity">
    <text evidence="2">Belongs to the peptidase C19 family.</text>
</comment>
<dbReference type="PROSITE" id="PS00972">
    <property type="entry name" value="USP_1"/>
    <property type="match status" value="1"/>
</dbReference>
<keyword evidence="9" id="KW-0788">Thiol protease</keyword>
<feature type="domain" description="MYND-type" evidence="14">
    <location>
        <begin position="89"/>
        <end position="126"/>
    </location>
</feature>
<feature type="region of interest" description="Disordered" evidence="12">
    <location>
        <begin position="295"/>
        <end position="329"/>
    </location>
</feature>
<dbReference type="InterPro" id="IPR002893">
    <property type="entry name" value="Znf_MYND"/>
</dbReference>
<dbReference type="PANTHER" id="PTHR24006:SF874">
    <property type="entry name" value="UBIQUITIN CARBOXYL-TERMINAL HYDROLASE 16"/>
    <property type="match status" value="1"/>
</dbReference>
<accession>A0A4S8JYN9</accession>
<dbReference type="PROSITE" id="PS01360">
    <property type="entry name" value="ZF_MYND_1"/>
    <property type="match status" value="1"/>
</dbReference>
<dbReference type="InterPro" id="IPR050164">
    <property type="entry name" value="Peptidase_C19"/>
</dbReference>
<name>A0A4S8JYN9_MUSBA</name>
<reference evidence="15 16" key="1">
    <citation type="journal article" date="2019" name="Nat. Plants">
        <title>Genome sequencing of Musa balbisiana reveals subgenome evolution and function divergence in polyploid bananas.</title>
        <authorList>
            <person name="Yao X."/>
        </authorList>
    </citation>
    <scope>NUCLEOTIDE SEQUENCE [LARGE SCALE GENOMIC DNA]</scope>
    <source>
        <strain evidence="16">cv. DH-PKW</strain>
        <tissue evidence="15">Leaves</tissue>
    </source>
</reference>
<dbReference type="SUPFAM" id="SSF144232">
    <property type="entry name" value="HIT/MYND zinc finger-like"/>
    <property type="match status" value="1"/>
</dbReference>
<comment type="catalytic activity">
    <reaction evidence="1">
        <text>Thiol-dependent hydrolysis of ester, thioester, amide, peptide and isopeptide bonds formed by the C-terminal Gly of ubiquitin (a 76-residue protein attached to proteins as an intracellular targeting signal).</text>
        <dbReference type="EC" id="3.4.19.12"/>
    </reaction>
</comment>
<evidence type="ECO:0000256" key="10">
    <source>
        <dbReference type="ARBA" id="ARBA00022833"/>
    </source>
</evidence>
<dbReference type="Gene3D" id="6.10.140.2220">
    <property type="match status" value="1"/>
</dbReference>
<feature type="compositionally biased region" description="Polar residues" evidence="12">
    <location>
        <begin position="871"/>
        <end position="885"/>
    </location>
</feature>
<dbReference type="GO" id="GO:0005634">
    <property type="term" value="C:nucleus"/>
    <property type="evidence" value="ECO:0007669"/>
    <property type="project" value="TreeGrafter"/>
</dbReference>
<feature type="region of interest" description="Disordered" evidence="12">
    <location>
        <begin position="344"/>
        <end position="378"/>
    </location>
</feature>
<evidence type="ECO:0000256" key="2">
    <source>
        <dbReference type="ARBA" id="ARBA00009085"/>
    </source>
</evidence>